<evidence type="ECO:0000313" key="2">
    <source>
        <dbReference type="EMBL" id="TNN17257.1"/>
    </source>
</evidence>
<feature type="transmembrane region" description="Helical" evidence="1">
    <location>
        <begin position="91"/>
        <end position="111"/>
    </location>
</feature>
<dbReference type="EMBL" id="SKCS01000094">
    <property type="protein sequence ID" value="TNN17257.1"/>
    <property type="molecule type" value="Genomic_DNA"/>
</dbReference>
<organism evidence="2 3">
    <name type="scientific">Schistosoma japonicum</name>
    <name type="common">Blood fluke</name>
    <dbReference type="NCBI Taxonomy" id="6182"/>
    <lineage>
        <taxon>Eukaryota</taxon>
        <taxon>Metazoa</taxon>
        <taxon>Spiralia</taxon>
        <taxon>Lophotrochozoa</taxon>
        <taxon>Platyhelminthes</taxon>
        <taxon>Trematoda</taxon>
        <taxon>Digenea</taxon>
        <taxon>Strigeidida</taxon>
        <taxon>Schistosomatoidea</taxon>
        <taxon>Schistosomatidae</taxon>
        <taxon>Schistosoma</taxon>
    </lineage>
</organism>
<comment type="caution">
    <text evidence="2">The sequence shown here is derived from an EMBL/GenBank/DDBJ whole genome shotgun (WGS) entry which is preliminary data.</text>
</comment>
<accession>A0A4Z2DLH3</accession>
<protein>
    <submittedName>
        <fullName evidence="2">Inactive dipeptidyl peptidase 10</fullName>
    </submittedName>
</protein>
<keyword evidence="1" id="KW-0472">Membrane</keyword>
<name>A0A4Z2DLH3_SCHJA</name>
<dbReference type="AlphaFoldDB" id="A0A4Z2DLH3"/>
<feature type="non-terminal residue" evidence="2">
    <location>
        <position position="114"/>
    </location>
</feature>
<dbReference type="STRING" id="6182.A0A4Z2DLH3"/>
<keyword evidence="3" id="KW-1185">Reference proteome</keyword>
<evidence type="ECO:0000313" key="3">
    <source>
        <dbReference type="Proteomes" id="UP000311919"/>
    </source>
</evidence>
<sequence>MSSESCHKYSTVSIQISDSPIDLLYDDTYYDDNDGYITTTINNNNNDNNNNKLPCDKVTLAGIARRGAMVDVGAIMELMTNAPQKRNWKGILLALLVIMFISSLILTASILTTP</sequence>
<proteinExistence type="predicted"/>
<dbReference type="Proteomes" id="UP000311919">
    <property type="component" value="Unassembled WGS sequence"/>
</dbReference>
<dbReference type="OrthoDB" id="16520at2759"/>
<evidence type="ECO:0000256" key="1">
    <source>
        <dbReference type="SAM" id="Phobius"/>
    </source>
</evidence>
<gene>
    <name evidence="2" type="ORF">EWB00_011190</name>
</gene>
<keyword evidence="1" id="KW-1133">Transmembrane helix</keyword>
<keyword evidence="1" id="KW-0812">Transmembrane</keyword>
<reference evidence="2 3" key="1">
    <citation type="submission" date="2019-03" db="EMBL/GenBank/DDBJ databases">
        <title>An improved genome assembly of the fluke Schistosoma japonicum.</title>
        <authorList>
            <person name="Hu W."/>
            <person name="Luo F."/>
            <person name="Yin M."/>
            <person name="Mo X."/>
            <person name="Sun C."/>
            <person name="Wu Q."/>
            <person name="Zhu B."/>
            <person name="Xiang M."/>
            <person name="Wang J."/>
            <person name="Wang Y."/>
            <person name="Zhang T."/>
            <person name="Xu B."/>
            <person name="Zheng H."/>
            <person name="Feng Z."/>
        </authorList>
    </citation>
    <scope>NUCLEOTIDE SEQUENCE [LARGE SCALE GENOMIC DNA]</scope>
    <source>
        <strain evidence="2">HuSjv2</strain>
        <tissue evidence="2">Worms</tissue>
    </source>
</reference>